<name>A0A6P6Y2A6_DERPT</name>
<dbReference type="AlphaFoldDB" id="A0A6P6Y2A6"/>
<dbReference type="InParanoid" id="A0A6P6Y2A6"/>
<feature type="chain" id="PRO_5028476960" evidence="2">
    <location>
        <begin position="20"/>
        <end position="132"/>
    </location>
</feature>
<proteinExistence type="inferred from homology"/>
<dbReference type="SMR" id="A0A6P6Y2A6"/>
<evidence type="ECO:0000256" key="1">
    <source>
        <dbReference type="ARBA" id="ARBA00010710"/>
    </source>
</evidence>
<comment type="similarity">
    <text evidence="1">Belongs to the mite group 5 allergen family.</text>
</comment>
<accession>A0A6P6Y2A6</accession>
<dbReference type="InterPro" id="IPR038455">
    <property type="entry name" value="Mite_allergen_group-5/21_sf"/>
</dbReference>
<dbReference type="Gene3D" id="1.20.58.970">
    <property type="match status" value="1"/>
</dbReference>
<evidence type="ECO:0000313" key="4">
    <source>
        <dbReference type="RefSeq" id="XP_027199623.1"/>
    </source>
</evidence>
<sequence>MKFIIAFFVATLAVMTVSGEDKKHDYQNEFDFLLMERIHEQIKKGELALFYLQEQINHFEEKPTKEMKDKIVAEMDTIIAMIDGVRGVLDRLMQRKDLDIFEQYNLEMAKKSGDILERDLKKEEARVKKIEV</sequence>
<dbReference type="RefSeq" id="XP_027199623.1">
    <property type="nucleotide sequence ID" value="XM_027343822.1"/>
</dbReference>
<dbReference type="OrthoDB" id="6496220at2759"/>
<evidence type="ECO:0000313" key="3">
    <source>
        <dbReference type="Proteomes" id="UP000515146"/>
    </source>
</evidence>
<keyword evidence="3" id="KW-1185">Reference proteome</keyword>
<dbReference type="KEGG" id="dpte:113793750"/>
<dbReference type="Pfam" id="PF11642">
    <property type="entry name" value="Blo-t-5"/>
    <property type="match status" value="1"/>
</dbReference>
<keyword evidence="2" id="KW-0732">Signal</keyword>
<dbReference type="Proteomes" id="UP000515146">
    <property type="component" value="Unplaced"/>
</dbReference>
<gene>
    <name evidence="4" type="primary">LOC113793750</name>
</gene>
<organism evidence="3 4">
    <name type="scientific">Dermatophagoides pteronyssinus</name>
    <name type="common">European house dust mite</name>
    <dbReference type="NCBI Taxonomy" id="6956"/>
    <lineage>
        <taxon>Eukaryota</taxon>
        <taxon>Metazoa</taxon>
        <taxon>Ecdysozoa</taxon>
        <taxon>Arthropoda</taxon>
        <taxon>Chelicerata</taxon>
        <taxon>Arachnida</taxon>
        <taxon>Acari</taxon>
        <taxon>Acariformes</taxon>
        <taxon>Sarcoptiformes</taxon>
        <taxon>Astigmata</taxon>
        <taxon>Psoroptidia</taxon>
        <taxon>Analgoidea</taxon>
        <taxon>Pyroglyphidae</taxon>
        <taxon>Dermatophagoidinae</taxon>
        <taxon>Dermatophagoides</taxon>
    </lineage>
</organism>
<reference evidence="4" key="1">
    <citation type="submission" date="2025-08" db="UniProtKB">
        <authorList>
            <consortium name="RefSeq"/>
        </authorList>
    </citation>
    <scope>IDENTIFICATION</scope>
    <source>
        <strain evidence="4">Airmid</strain>
    </source>
</reference>
<evidence type="ECO:0000256" key="2">
    <source>
        <dbReference type="SAM" id="SignalP"/>
    </source>
</evidence>
<feature type="signal peptide" evidence="2">
    <location>
        <begin position="1"/>
        <end position="19"/>
    </location>
</feature>
<protein>
    <submittedName>
        <fullName evidence="4">Mite allergen Der p 5</fullName>
    </submittedName>
</protein>
<dbReference type="InterPro" id="IPR020306">
    <property type="entry name" value="Mite_allergen_group-5/21"/>
</dbReference>